<dbReference type="Pfam" id="PF00931">
    <property type="entry name" value="NB-ARC"/>
    <property type="match status" value="1"/>
</dbReference>
<evidence type="ECO:0000259" key="2">
    <source>
        <dbReference type="Pfam" id="PF00931"/>
    </source>
</evidence>
<feature type="region of interest" description="Disordered" evidence="1">
    <location>
        <begin position="101"/>
        <end position="123"/>
    </location>
</feature>
<dbReference type="EMBL" id="OU503039">
    <property type="protein sequence ID" value="CAI9760451.1"/>
    <property type="molecule type" value="Genomic_DNA"/>
</dbReference>
<dbReference type="GO" id="GO:0043531">
    <property type="term" value="F:ADP binding"/>
    <property type="evidence" value="ECO:0007669"/>
    <property type="project" value="InterPro"/>
</dbReference>
<gene>
    <name evidence="3" type="ORF">FPE_LOCUS7881</name>
</gene>
<protein>
    <recommendedName>
        <fullName evidence="2">NB-ARC domain-containing protein</fullName>
    </recommendedName>
</protein>
<keyword evidence="4" id="KW-1185">Reference proteome</keyword>
<dbReference type="InterPro" id="IPR002182">
    <property type="entry name" value="NB-ARC"/>
</dbReference>
<proteinExistence type="predicted"/>
<dbReference type="InterPro" id="IPR027417">
    <property type="entry name" value="P-loop_NTPase"/>
</dbReference>
<evidence type="ECO:0000313" key="3">
    <source>
        <dbReference type="EMBL" id="CAI9760451.1"/>
    </source>
</evidence>
<organism evidence="3 4">
    <name type="scientific">Fraxinus pennsylvanica</name>
    <dbReference type="NCBI Taxonomy" id="56036"/>
    <lineage>
        <taxon>Eukaryota</taxon>
        <taxon>Viridiplantae</taxon>
        <taxon>Streptophyta</taxon>
        <taxon>Embryophyta</taxon>
        <taxon>Tracheophyta</taxon>
        <taxon>Spermatophyta</taxon>
        <taxon>Magnoliopsida</taxon>
        <taxon>eudicotyledons</taxon>
        <taxon>Gunneridae</taxon>
        <taxon>Pentapetalae</taxon>
        <taxon>asterids</taxon>
        <taxon>lamiids</taxon>
        <taxon>Lamiales</taxon>
        <taxon>Oleaceae</taxon>
        <taxon>Oleeae</taxon>
        <taxon>Fraxinus</taxon>
    </lineage>
</organism>
<dbReference type="Proteomes" id="UP000834106">
    <property type="component" value="Chromosome 4"/>
</dbReference>
<dbReference type="Gene3D" id="3.40.50.300">
    <property type="entry name" value="P-loop containing nucleotide triphosphate hydrolases"/>
    <property type="match status" value="1"/>
</dbReference>
<dbReference type="AlphaFoldDB" id="A0AAD2DQY7"/>
<sequence>MDDSVLSIGIYEMAVGKTTLAMHNEIASVLKLDISFENDDRKRAAKLSQAFKKRERFVLMLDNVMKQIDLEDIGISVGMNGCKLVITTQSEEVYQWMVPEDYKSKNTPPSRSFGTNLEETSQS</sequence>
<name>A0AAD2DQY7_9LAMI</name>
<evidence type="ECO:0000313" key="4">
    <source>
        <dbReference type="Proteomes" id="UP000834106"/>
    </source>
</evidence>
<accession>A0AAD2DQY7</accession>
<feature type="compositionally biased region" description="Polar residues" evidence="1">
    <location>
        <begin position="105"/>
        <end position="123"/>
    </location>
</feature>
<evidence type="ECO:0000256" key="1">
    <source>
        <dbReference type="SAM" id="MobiDB-lite"/>
    </source>
</evidence>
<feature type="domain" description="NB-ARC" evidence="2">
    <location>
        <begin position="37"/>
        <end position="101"/>
    </location>
</feature>
<reference evidence="3" key="1">
    <citation type="submission" date="2023-05" db="EMBL/GenBank/DDBJ databases">
        <authorList>
            <person name="Huff M."/>
        </authorList>
    </citation>
    <scope>NUCLEOTIDE SEQUENCE</scope>
</reference>